<dbReference type="GeneID" id="107108693"/>
<evidence type="ECO:0000256" key="3">
    <source>
        <dbReference type="ARBA" id="ARBA00023212"/>
    </source>
</evidence>
<evidence type="ECO:0000256" key="2">
    <source>
        <dbReference type="ARBA" id="ARBA00022490"/>
    </source>
</evidence>
<comment type="subcellular location">
    <subcellularLocation>
        <location evidence="1">Cytoplasm</location>
        <location evidence="1">Cytoskeleton</location>
        <location evidence="1">Cilium axoneme</location>
    </subcellularLocation>
</comment>
<evidence type="ECO:0000313" key="6">
    <source>
        <dbReference type="RefSeq" id="XP_015264666.1"/>
    </source>
</evidence>
<dbReference type="Proteomes" id="UP000694871">
    <property type="component" value="Unplaced"/>
</dbReference>
<evidence type="ECO:0000256" key="1">
    <source>
        <dbReference type="ARBA" id="ARBA00004430"/>
    </source>
</evidence>
<keyword evidence="3" id="KW-0206">Cytoskeleton</keyword>
<dbReference type="InterPro" id="IPR026507">
    <property type="entry name" value="PIRC1/2"/>
</dbReference>
<dbReference type="RefSeq" id="XP_015264666.1">
    <property type="nucleotide sequence ID" value="XM_015409180.1"/>
</dbReference>
<keyword evidence="5" id="KW-1185">Reference proteome</keyword>
<reference evidence="6" key="1">
    <citation type="submission" date="2025-08" db="UniProtKB">
        <authorList>
            <consortium name="RefSeq"/>
        </authorList>
    </citation>
    <scope>IDENTIFICATION</scope>
</reference>
<keyword evidence="2" id="KW-0963">Cytoplasm</keyword>
<sequence length="114" mass="12442">MDAQPRPGSAEKAASFQHLPCTSPGNPVFSCMLKAATLTTGTCLTRPQLLLYKTTSSDYGAVPPTTPMVPCRYYPKDNSLTDHLFACGKTEYNCINTALDKSKVYDHPDILNLL</sequence>
<keyword evidence="4" id="KW-0966">Cell projection</keyword>
<dbReference type="Pfam" id="PF14892">
    <property type="entry name" value="PIRC1_2"/>
    <property type="match status" value="1"/>
</dbReference>
<organism evidence="5 6">
    <name type="scientific">Gekko japonicus</name>
    <name type="common">Schlegel's Japanese gecko</name>
    <dbReference type="NCBI Taxonomy" id="146911"/>
    <lineage>
        <taxon>Eukaryota</taxon>
        <taxon>Metazoa</taxon>
        <taxon>Chordata</taxon>
        <taxon>Craniata</taxon>
        <taxon>Vertebrata</taxon>
        <taxon>Euteleostomi</taxon>
        <taxon>Lepidosauria</taxon>
        <taxon>Squamata</taxon>
        <taxon>Bifurcata</taxon>
        <taxon>Gekkota</taxon>
        <taxon>Gekkonidae</taxon>
        <taxon>Gekkoninae</taxon>
        <taxon>Gekko</taxon>
    </lineage>
</organism>
<accession>A0ABM1JT79</accession>
<name>A0ABM1JT79_GEKJA</name>
<evidence type="ECO:0000313" key="5">
    <source>
        <dbReference type="Proteomes" id="UP000694871"/>
    </source>
</evidence>
<proteinExistence type="predicted"/>
<dbReference type="PANTHER" id="PTHR20899">
    <property type="entry name" value="PIERCE HOMOLOG"/>
    <property type="match status" value="1"/>
</dbReference>
<dbReference type="PANTHER" id="PTHR20899:SF4">
    <property type="entry name" value="PIERCER OF MICROTUBULE WALL 2 PROTEIN"/>
    <property type="match status" value="1"/>
</dbReference>
<gene>
    <name evidence="6" type="primary">LOC107108693</name>
</gene>
<protein>
    <submittedName>
        <fullName evidence="6">Uncharacterized protein C15orf65 homolog</fullName>
    </submittedName>
</protein>
<evidence type="ECO:0000256" key="4">
    <source>
        <dbReference type="ARBA" id="ARBA00023273"/>
    </source>
</evidence>